<dbReference type="GeneID" id="3974403"/>
<dbReference type="RefSeq" id="YP_529797.1">
    <property type="nucleotide sequence ID" value="NC_007921.1"/>
</dbReference>
<organism evidence="1 2">
    <name type="scientific">Agrotis segetum nuclear polyhedrosis virus</name>
    <name type="common">AsNPV</name>
    <dbReference type="NCBI Taxonomy" id="1962501"/>
    <lineage>
        <taxon>Viruses</taxon>
        <taxon>Viruses incertae sedis</taxon>
        <taxon>Naldaviricetes</taxon>
        <taxon>Lefavirales</taxon>
        <taxon>Baculoviridae</taxon>
        <taxon>Alphabaculovirus</taxon>
        <taxon>Alphabaculovirus agsegetum</taxon>
    </lineage>
</organism>
<accession>Q287E5</accession>
<dbReference type="EMBL" id="DQ123841">
    <property type="protein sequence ID" value="AAZ38293.1"/>
    <property type="molecule type" value="Genomic_DNA"/>
</dbReference>
<name>Q287E5_NPVAS</name>
<reference evidence="2" key="1">
    <citation type="journal article" date="2005" name="J. Invertebr. Pathol.">
        <title>Molecular characterization of Agrotis segetum nucleopolyhedrovirus from Poland.</title>
        <authorList>
            <person name="Jakubowska A."/>
            <person name="van Oers M.M."/>
            <person name="Ziemnicka J."/>
            <person name="Lipa J.J."/>
            <person name="Vlak J.M."/>
        </authorList>
    </citation>
    <scope>NUCLEOTIDE SEQUENCE [LARGE SCALE GENOMIC DNA]</scope>
</reference>
<evidence type="ECO:0000313" key="2">
    <source>
        <dbReference type="Proteomes" id="UP000204644"/>
    </source>
</evidence>
<dbReference type="OrthoDB" id="12973at10239"/>
<dbReference type="Proteomes" id="UP000204644">
    <property type="component" value="Segment"/>
</dbReference>
<evidence type="ECO:0000313" key="1">
    <source>
        <dbReference type="EMBL" id="AAZ38293.1"/>
    </source>
</evidence>
<protein>
    <submittedName>
        <fullName evidence="1">ORF-127</fullName>
    </submittedName>
</protein>
<organismHost>
    <name type="scientific">Lepidoptera</name>
    <name type="common">moths &amp; butterflies</name>
    <dbReference type="NCBI Taxonomy" id="7088"/>
</organismHost>
<keyword evidence="2" id="KW-1185">Reference proteome</keyword>
<dbReference type="KEGG" id="vg:3974403"/>
<reference evidence="1 2" key="2">
    <citation type="journal article" date="2006" name="J. Gen. Virol.">
        <title>Genome sequence of an enhancin gene-rich nucleopolyhedrovirus (NPV) from Agrotis segetum: collinearity with Spodoptera exigua multiple NPV.</title>
        <authorList>
            <person name="Jakubowska A.K."/>
            <person name="Peters S.A."/>
            <person name="Ziemnicka J."/>
            <person name="Vlak J.M."/>
            <person name="van Oers M.M."/>
        </authorList>
    </citation>
    <scope>NUCLEOTIDE SEQUENCE [LARGE SCALE GENOMIC DNA]</scope>
</reference>
<sequence length="338" mass="39231">MIHTKPLNMILPNAKICPIMQYKCEYLNTIAVYSKRLGNASKYKLPDISDLDLQDTFEFLMYAPIEKVLCENATPLKKSSVLFDYGMSFFDVISTADKMCTYASYANLPNPSRCQFIFDVYDFDNISFGDTLIKNVGLLCMKNAEFYNLMLSLFTYELYARLDFFQHFTLANIQVVANYALEWVVCIKVCAQILCGLILLNKKNETCECVAIKCLFNLCLNILKADFFPSFNVQKYRYLFETAQYLRHGVFSEEVALVTDLRVPIDTTNFIVNNHQHKQDTVDMLSFYTFRGAFIERLCKTIDIKYPQQADTRIHFHIIFLNGNQNKNNIIDHIIDHL</sequence>
<proteinExistence type="predicted"/>